<accession>A0A6C0JF72</accession>
<keyword evidence="1" id="KW-0812">Transmembrane</keyword>
<name>A0A6C0JF72_9ZZZZ</name>
<organism evidence="2">
    <name type="scientific">viral metagenome</name>
    <dbReference type="NCBI Taxonomy" id="1070528"/>
    <lineage>
        <taxon>unclassified sequences</taxon>
        <taxon>metagenomes</taxon>
        <taxon>organismal metagenomes</taxon>
    </lineage>
</organism>
<reference evidence="2" key="1">
    <citation type="journal article" date="2020" name="Nature">
        <title>Giant virus diversity and host interactions through global metagenomics.</title>
        <authorList>
            <person name="Schulz F."/>
            <person name="Roux S."/>
            <person name="Paez-Espino D."/>
            <person name="Jungbluth S."/>
            <person name="Walsh D.A."/>
            <person name="Denef V.J."/>
            <person name="McMahon K.D."/>
            <person name="Konstantinidis K.T."/>
            <person name="Eloe-Fadrosh E.A."/>
            <person name="Kyrpides N.C."/>
            <person name="Woyke T."/>
        </authorList>
    </citation>
    <scope>NUCLEOTIDE SEQUENCE</scope>
    <source>
        <strain evidence="2">GVMAG-M-3300025880-75</strain>
    </source>
</reference>
<dbReference type="EMBL" id="MN740356">
    <property type="protein sequence ID" value="QHU02304.1"/>
    <property type="molecule type" value="Genomic_DNA"/>
</dbReference>
<proteinExistence type="predicted"/>
<dbReference type="AlphaFoldDB" id="A0A6C0JF72"/>
<evidence type="ECO:0000313" key="2">
    <source>
        <dbReference type="EMBL" id="QHU02304.1"/>
    </source>
</evidence>
<evidence type="ECO:0000256" key="1">
    <source>
        <dbReference type="SAM" id="Phobius"/>
    </source>
</evidence>
<keyword evidence="1" id="KW-0472">Membrane</keyword>
<feature type="transmembrane region" description="Helical" evidence="1">
    <location>
        <begin position="19"/>
        <end position="37"/>
    </location>
</feature>
<sequence>MTQQDIVTQSGYFLWKNKLYILLVILAFGGLSIYIAINNIKFEKKKMKVERVLVIEKMSIAPPSLDELNTAVQNQTSNGTCKPLSDKSGCTALGGCVWVTTKDNIKKCMAAQPLGTGSTAATGSDGPSDMCYCSKDGKLVPWEEYYYLDGGTIESKKAKPCVASGDGCTYTN</sequence>
<keyword evidence="1" id="KW-1133">Transmembrane helix</keyword>
<protein>
    <submittedName>
        <fullName evidence="2">Uncharacterized protein</fullName>
    </submittedName>
</protein>